<sequence length="177" mass="19094">MNNETSTLRSLANIIIRAVDTMERIYAQAGLPLPSLDKFYDPGDHAEALAQDPQVVAASKKLVAACAQISATVWNPRRVVINHAHAYQISSCLHAISDLNVVEVLREAGEKGASVKDIGETIGVDSGLIERILRLLATHHIFREVSPGVFANNRISSTLDKGLSRTVEEEIESGGAV</sequence>
<proteinExistence type="predicted"/>
<gene>
    <name evidence="5" type="ORF">R3P38DRAFT_3207582</name>
</gene>
<dbReference type="PANTHER" id="PTHR43712">
    <property type="entry name" value="PUTATIVE (AFU_ORTHOLOGUE AFUA_4G14580)-RELATED"/>
    <property type="match status" value="1"/>
</dbReference>
<dbReference type="GO" id="GO:0032259">
    <property type="term" value="P:methylation"/>
    <property type="evidence" value="ECO:0007669"/>
    <property type="project" value="UniProtKB-KW"/>
</dbReference>
<evidence type="ECO:0000256" key="1">
    <source>
        <dbReference type="ARBA" id="ARBA00022603"/>
    </source>
</evidence>
<dbReference type="InterPro" id="IPR012967">
    <property type="entry name" value="COMT_dimerisation"/>
</dbReference>
<evidence type="ECO:0000256" key="3">
    <source>
        <dbReference type="ARBA" id="ARBA00022691"/>
    </source>
</evidence>
<dbReference type="GO" id="GO:0046983">
    <property type="term" value="F:protein dimerization activity"/>
    <property type="evidence" value="ECO:0007669"/>
    <property type="project" value="InterPro"/>
</dbReference>
<name>A0AAW0AJA4_9AGAR</name>
<dbReference type="SUPFAM" id="SSF46785">
    <property type="entry name" value="Winged helix' DNA-binding domain"/>
    <property type="match status" value="1"/>
</dbReference>
<keyword evidence="6" id="KW-1185">Reference proteome</keyword>
<evidence type="ECO:0000259" key="4">
    <source>
        <dbReference type="Pfam" id="PF08100"/>
    </source>
</evidence>
<evidence type="ECO:0000256" key="2">
    <source>
        <dbReference type="ARBA" id="ARBA00022679"/>
    </source>
</evidence>
<keyword evidence="2" id="KW-0808">Transferase</keyword>
<dbReference type="PANTHER" id="PTHR43712:SF2">
    <property type="entry name" value="O-METHYLTRANSFERASE CICE"/>
    <property type="match status" value="1"/>
</dbReference>
<dbReference type="Pfam" id="PF08100">
    <property type="entry name" value="Dimerisation"/>
    <property type="match status" value="1"/>
</dbReference>
<dbReference type="InterPro" id="IPR016461">
    <property type="entry name" value="COMT-like"/>
</dbReference>
<comment type="caution">
    <text evidence="5">The sequence shown here is derived from an EMBL/GenBank/DDBJ whole genome shotgun (WGS) entry which is preliminary data.</text>
</comment>
<dbReference type="InterPro" id="IPR036390">
    <property type="entry name" value="WH_DNA-bd_sf"/>
</dbReference>
<dbReference type="EMBL" id="JAWWNJ010000061">
    <property type="protein sequence ID" value="KAK7012982.1"/>
    <property type="molecule type" value="Genomic_DNA"/>
</dbReference>
<dbReference type="PROSITE" id="PS51683">
    <property type="entry name" value="SAM_OMT_II"/>
    <property type="match status" value="1"/>
</dbReference>
<dbReference type="Gene3D" id="1.10.10.10">
    <property type="entry name" value="Winged helix-like DNA-binding domain superfamily/Winged helix DNA-binding domain"/>
    <property type="match status" value="1"/>
</dbReference>
<keyword evidence="3" id="KW-0949">S-adenosyl-L-methionine</keyword>
<feature type="domain" description="O-methyltransferase dimerisation" evidence="4">
    <location>
        <begin position="82"/>
        <end position="159"/>
    </location>
</feature>
<evidence type="ECO:0000313" key="6">
    <source>
        <dbReference type="Proteomes" id="UP001362999"/>
    </source>
</evidence>
<organism evidence="5 6">
    <name type="scientific">Favolaschia claudopus</name>
    <dbReference type="NCBI Taxonomy" id="2862362"/>
    <lineage>
        <taxon>Eukaryota</taxon>
        <taxon>Fungi</taxon>
        <taxon>Dikarya</taxon>
        <taxon>Basidiomycota</taxon>
        <taxon>Agaricomycotina</taxon>
        <taxon>Agaricomycetes</taxon>
        <taxon>Agaricomycetidae</taxon>
        <taxon>Agaricales</taxon>
        <taxon>Marasmiineae</taxon>
        <taxon>Mycenaceae</taxon>
        <taxon>Favolaschia</taxon>
    </lineage>
</organism>
<dbReference type="GO" id="GO:0008168">
    <property type="term" value="F:methyltransferase activity"/>
    <property type="evidence" value="ECO:0007669"/>
    <property type="project" value="UniProtKB-KW"/>
</dbReference>
<reference evidence="5 6" key="1">
    <citation type="journal article" date="2024" name="J Genomics">
        <title>Draft genome sequencing and assembly of Favolaschia claudopus CIRM-BRFM 2984 isolated from oak limbs.</title>
        <authorList>
            <person name="Navarro D."/>
            <person name="Drula E."/>
            <person name="Chaduli D."/>
            <person name="Cazenave R."/>
            <person name="Ahrendt S."/>
            <person name="Wang J."/>
            <person name="Lipzen A."/>
            <person name="Daum C."/>
            <person name="Barry K."/>
            <person name="Grigoriev I.V."/>
            <person name="Favel A."/>
            <person name="Rosso M.N."/>
            <person name="Martin F."/>
        </authorList>
    </citation>
    <scope>NUCLEOTIDE SEQUENCE [LARGE SCALE GENOMIC DNA]</scope>
    <source>
        <strain evidence="5 6">CIRM-BRFM 2984</strain>
    </source>
</reference>
<dbReference type="InterPro" id="IPR036388">
    <property type="entry name" value="WH-like_DNA-bd_sf"/>
</dbReference>
<dbReference type="AlphaFoldDB" id="A0AAW0AJA4"/>
<dbReference type="Proteomes" id="UP001362999">
    <property type="component" value="Unassembled WGS sequence"/>
</dbReference>
<accession>A0AAW0AJA4</accession>
<protein>
    <recommendedName>
        <fullName evidence="4">O-methyltransferase dimerisation domain-containing protein</fullName>
    </recommendedName>
</protein>
<evidence type="ECO:0000313" key="5">
    <source>
        <dbReference type="EMBL" id="KAK7012982.1"/>
    </source>
</evidence>
<keyword evidence="1" id="KW-0489">Methyltransferase</keyword>